<sequence length="89" mass="8900">MTSSLAAGAPADQFPDSLQSSEAAAPVQMTPAGAAAVLPMSNWLGAAALPMMTWPPLVQMIVGSMTLTDTLGAPAFPALPMNDGSQVSA</sequence>
<accession>A0A011PSF9</accession>
<evidence type="ECO:0000256" key="1">
    <source>
        <dbReference type="SAM" id="MobiDB-lite"/>
    </source>
</evidence>
<gene>
    <name evidence="2" type="ORF">AW10_02067</name>
</gene>
<dbReference type="Proteomes" id="UP000021816">
    <property type="component" value="Unassembled WGS sequence"/>
</dbReference>
<name>A0A011PSF9_9PROT</name>
<comment type="caution">
    <text evidence="2">The sequence shown here is derived from an EMBL/GenBank/DDBJ whole genome shotgun (WGS) entry which is preliminary data.</text>
</comment>
<dbReference type="STRING" id="1454003.AW10_02067"/>
<feature type="region of interest" description="Disordered" evidence="1">
    <location>
        <begin position="1"/>
        <end position="25"/>
    </location>
</feature>
<reference evidence="2 3" key="1">
    <citation type="submission" date="2014-02" db="EMBL/GenBank/DDBJ databases">
        <title>Expanding our view of genomic diversity in Candidatus Accumulibacter clades.</title>
        <authorList>
            <person name="Skennerton C.T."/>
            <person name="Barr J.J."/>
            <person name="Slater F.R."/>
            <person name="Bond P.L."/>
            <person name="Tyson G.W."/>
        </authorList>
    </citation>
    <scope>NUCLEOTIDE SEQUENCE [LARGE SCALE GENOMIC DNA]</scope>
    <source>
        <strain evidence="3">BA-92</strain>
    </source>
</reference>
<proteinExistence type="predicted"/>
<dbReference type="AlphaFoldDB" id="A0A011PSF9"/>
<organism evidence="2 3">
    <name type="scientific">Candidatus Accumulibacter appositus</name>
    <dbReference type="NCBI Taxonomy" id="1454003"/>
    <lineage>
        <taxon>Bacteria</taxon>
        <taxon>Pseudomonadati</taxon>
        <taxon>Pseudomonadota</taxon>
        <taxon>Betaproteobacteria</taxon>
        <taxon>Candidatus Accumulibacter</taxon>
    </lineage>
</organism>
<protein>
    <submittedName>
        <fullName evidence="2">Uncharacterized protein</fullName>
    </submittedName>
</protein>
<dbReference type="EMBL" id="JEMX01000044">
    <property type="protein sequence ID" value="EXI79922.1"/>
    <property type="molecule type" value="Genomic_DNA"/>
</dbReference>
<evidence type="ECO:0000313" key="3">
    <source>
        <dbReference type="Proteomes" id="UP000021816"/>
    </source>
</evidence>
<evidence type="ECO:0000313" key="2">
    <source>
        <dbReference type="EMBL" id="EXI79922.1"/>
    </source>
</evidence>